<dbReference type="EMBL" id="JAAVMX010000008">
    <property type="protein sequence ID" value="KAF4505414.1"/>
    <property type="molecule type" value="Genomic_DNA"/>
</dbReference>
<gene>
    <name evidence="2" type="ORF">G6O67_007367</name>
</gene>
<feature type="region of interest" description="Disordered" evidence="1">
    <location>
        <begin position="422"/>
        <end position="470"/>
    </location>
</feature>
<feature type="region of interest" description="Disordered" evidence="1">
    <location>
        <begin position="483"/>
        <end position="606"/>
    </location>
</feature>
<feature type="region of interest" description="Disordered" evidence="1">
    <location>
        <begin position="966"/>
        <end position="985"/>
    </location>
</feature>
<feature type="compositionally biased region" description="Polar residues" evidence="1">
    <location>
        <begin position="235"/>
        <end position="248"/>
    </location>
</feature>
<feature type="compositionally biased region" description="Low complexity" evidence="1">
    <location>
        <begin position="199"/>
        <end position="221"/>
    </location>
</feature>
<feature type="compositionally biased region" description="Polar residues" evidence="1">
    <location>
        <begin position="625"/>
        <end position="635"/>
    </location>
</feature>
<organism evidence="2 3">
    <name type="scientific">Ophiocordyceps sinensis</name>
    <dbReference type="NCBI Taxonomy" id="72228"/>
    <lineage>
        <taxon>Eukaryota</taxon>
        <taxon>Fungi</taxon>
        <taxon>Dikarya</taxon>
        <taxon>Ascomycota</taxon>
        <taxon>Pezizomycotina</taxon>
        <taxon>Sordariomycetes</taxon>
        <taxon>Hypocreomycetidae</taxon>
        <taxon>Hypocreales</taxon>
        <taxon>Ophiocordycipitaceae</taxon>
        <taxon>Ophiocordyceps</taxon>
    </lineage>
</organism>
<proteinExistence type="predicted"/>
<sequence length="1047" mass="110416">MTESAGFIAAGPFGPAGSSAGSKPAWAPAPAAPAAAATAAAAAADSCSSGSNKWRAHDGGALGVDNHGQVHVVVANKLSPRPLPHRQPAASHRLGAPSALLSSSSQLPQPDPLPSPPLSFNPDPAPQQAPSAPTELVHDEHGRLQHTDVAKRPASISTSRHPLHIFAPSTATLPVDDADSAAPRPSPTSEAQSVIADRSSFSSSSASSPASSPSSSPSSRSAETDFAKPWVPASGASTSDCTPPSLSTQRRHVVEAATHRSQSLRASSSDCARGQRELILPKRLSLPSSSDESRHSSPCRPPVSYKLSATKSSSTRRGAPTPVRVPPIRAFRSSSSRRSLPLDICRPRPCDLDDMDDDSTLRALEGTHGDHDLHVAATGSHLGQQDSTGDDTGDVFLRIAREEPTRGVGDNAIADARQNSVYRAHRSSHRRPLSTAVVGYHNTSPPALSRRLSDHRDRPRLGDVEDDQATDVSRATAYRILARDKTASAHPAEDAHAGRARSSSTSLRPSALASRSLQVAFQDSSPENSAYGRRRASITDGNSSPVVTNRSSSHKGSATGPSHHKAYNSSPLVRAFDSHNRPSPEQPHGIEGTESTASTTAPSTVWDELDDLKSRIRRLEHTGKLPSSSGTATSRLSDERPATATTTGTTISLSPNRRAGRSAETTGNMSSQKEAHQILHSALAKSRPFLNPDVYRALESVAHDAMALSAMMGSPGHPGPISSGASAIGSGGNVTDRQLRRKADGVCRSLTELCVALGEDAAARPRSAHATQSTFPLAQLDGPVTPTMPKSLSGLPVPRRASIATEQFLPRSNSSPRALSRLEERRNSLLNGTGLPSPRASGSNGSTPGELPNASRRSSLMVSHTRRAATEEPEDGRNTALLRTRRAGTEEPDEGRRTSLLVRNRRGTVGEEGDEPRFHAPSRANTDVHMMRKQSHDYSPDAQTTPPDAFSRSTTGLPGRRFVSTSLHSSRLAAPASGSPALPRRYLERSTADHDGGGARAGEEYARAPPLSQGISHLRANSLSAKRHNRDSMISAASSVTMAGGYR</sequence>
<feature type="compositionally biased region" description="Basic residues" evidence="1">
    <location>
        <begin position="423"/>
        <end position="432"/>
    </location>
</feature>
<name>A0A8H4LTN8_9HYPO</name>
<feature type="compositionally biased region" description="Basic and acidic residues" evidence="1">
    <location>
        <begin position="483"/>
        <end position="497"/>
    </location>
</feature>
<feature type="compositionally biased region" description="Polar residues" evidence="1">
    <location>
        <begin position="941"/>
        <end position="956"/>
    </location>
</feature>
<dbReference type="AlphaFoldDB" id="A0A8H4LTN8"/>
<protein>
    <recommendedName>
        <fullName evidence="4">LPXTG-motif cell wall anchor domain protein</fullName>
    </recommendedName>
</protein>
<comment type="caution">
    <text evidence="2">The sequence shown here is derived from an EMBL/GenBank/DDBJ whole genome shotgun (WGS) entry which is preliminary data.</text>
</comment>
<feature type="compositionally biased region" description="Polar residues" evidence="1">
    <location>
        <begin position="539"/>
        <end position="560"/>
    </location>
</feature>
<dbReference type="OrthoDB" id="5369729at2759"/>
<feature type="compositionally biased region" description="Polar residues" evidence="1">
    <location>
        <begin position="307"/>
        <end position="316"/>
    </location>
</feature>
<evidence type="ECO:0000256" key="1">
    <source>
        <dbReference type="SAM" id="MobiDB-lite"/>
    </source>
</evidence>
<feature type="compositionally biased region" description="Polar residues" evidence="1">
    <location>
        <begin position="259"/>
        <end position="270"/>
    </location>
</feature>
<evidence type="ECO:0000313" key="3">
    <source>
        <dbReference type="Proteomes" id="UP000557566"/>
    </source>
</evidence>
<feature type="region of interest" description="Disordered" evidence="1">
    <location>
        <begin position="619"/>
        <end position="672"/>
    </location>
</feature>
<dbReference type="Proteomes" id="UP000557566">
    <property type="component" value="Unassembled WGS sequence"/>
</dbReference>
<feature type="compositionally biased region" description="Basic and acidic residues" evidence="1">
    <location>
        <begin position="136"/>
        <end position="151"/>
    </location>
</feature>
<feature type="compositionally biased region" description="Low complexity" evidence="1">
    <location>
        <begin position="593"/>
        <end position="604"/>
    </location>
</feature>
<feature type="compositionally biased region" description="Low complexity" evidence="1">
    <location>
        <begin position="500"/>
        <end position="517"/>
    </location>
</feature>
<feature type="compositionally biased region" description="Pro residues" evidence="1">
    <location>
        <begin position="109"/>
        <end position="127"/>
    </location>
</feature>
<accession>A0A8H4LTN8</accession>
<feature type="compositionally biased region" description="Polar residues" evidence="1">
    <location>
        <begin position="663"/>
        <end position="672"/>
    </location>
</feature>
<feature type="compositionally biased region" description="Low complexity" evidence="1">
    <location>
        <begin position="969"/>
        <end position="984"/>
    </location>
</feature>
<evidence type="ECO:0008006" key="4">
    <source>
        <dbReference type="Google" id="ProtNLM"/>
    </source>
</evidence>
<feature type="region of interest" description="Disordered" evidence="1">
    <location>
        <begin position="1"/>
        <end position="34"/>
    </location>
</feature>
<feature type="region of interest" description="Disordered" evidence="1">
    <location>
        <begin position="777"/>
        <end position="797"/>
    </location>
</feature>
<feature type="compositionally biased region" description="Basic and acidic residues" evidence="1">
    <location>
        <begin position="451"/>
        <end position="463"/>
    </location>
</feature>
<feature type="compositionally biased region" description="Polar residues" evidence="1">
    <location>
        <begin position="519"/>
        <end position="528"/>
    </location>
</feature>
<feature type="region of interest" description="Disordered" evidence="1">
    <location>
        <begin position="100"/>
        <end position="327"/>
    </location>
</feature>
<feature type="region of interest" description="Disordered" evidence="1">
    <location>
        <begin position="829"/>
        <end position="960"/>
    </location>
</feature>
<reference evidence="2 3" key="1">
    <citation type="journal article" date="2020" name="Genome Biol. Evol.">
        <title>A new high-quality draft genome assembly of the Chinese cordyceps Ophiocordyceps sinensis.</title>
        <authorList>
            <person name="Shu R."/>
            <person name="Zhang J."/>
            <person name="Meng Q."/>
            <person name="Zhang H."/>
            <person name="Zhou G."/>
            <person name="Li M."/>
            <person name="Wu P."/>
            <person name="Zhao Y."/>
            <person name="Chen C."/>
            <person name="Qin Q."/>
        </authorList>
    </citation>
    <scope>NUCLEOTIDE SEQUENCE [LARGE SCALE GENOMIC DNA]</scope>
    <source>
        <strain evidence="2 3">IOZ07</strain>
    </source>
</reference>
<evidence type="ECO:0000313" key="2">
    <source>
        <dbReference type="EMBL" id="KAF4505414.1"/>
    </source>
</evidence>
<keyword evidence="3" id="KW-1185">Reference proteome</keyword>